<dbReference type="SUPFAM" id="SSF56112">
    <property type="entry name" value="Protein kinase-like (PK-like)"/>
    <property type="match status" value="1"/>
</dbReference>
<comment type="caution">
    <text evidence="1">The sequence shown here is derived from an EMBL/GenBank/DDBJ whole genome shotgun (WGS) entry which is preliminary data.</text>
</comment>
<gene>
    <name evidence="1" type="ORF">GCM10010361_02290</name>
</gene>
<keyword evidence="1" id="KW-0808">Transferase</keyword>
<organism evidence="1 2">
    <name type="scientific">Streptomyces olivaceiscleroticus</name>
    <dbReference type="NCBI Taxonomy" id="68245"/>
    <lineage>
        <taxon>Bacteria</taxon>
        <taxon>Bacillati</taxon>
        <taxon>Actinomycetota</taxon>
        <taxon>Actinomycetes</taxon>
        <taxon>Kitasatosporales</taxon>
        <taxon>Streptomycetaceae</taxon>
        <taxon>Streptomyces</taxon>
    </lineage>
</organism>
<evidence type="ECO:0000313" key="2">
    <source>
        <dbReference type="Proteomes" id="UP001500909"/>
    </source>
</evidence>
<evidence type="ECO:0000313" key="1">
    <source>
        <dbReference type="EMBL" id="GAA0441859.1"/>
    </source>
</evidence>
<name>A0ABN0ZAX2_9ACTN</name>
<dbReference type="Proteomes" id="UP001500909">
    <property type="component" value="Unassembled WGS sequence"/>
</dbReference>
<protein>
    <submittedName>
        <fullName evidence="1">Serine/threonine protein kinase</fullName>
    </submittedName>
</protein>
<keyword evidence="1" id="KW-0723">Serine/threonine-protein kinase</keyword>
<dbReference type="InterPro" id="IPR011009">
    <property type="entry name" value="Kinase-like_dom_sf"/>
</dbReference>
<reference evidence="1 2" key="1">
    <citation type="journal article" date="2019" name="Int. J. Syst. Evol. Microbiol.">
        <title>The Global Catalogue of Microorganisms (GCM) 10K type strain sequencing project: providing services to taxonomists for standard genome sequencing and annotation.</title>
        <authorList>
            <consortium name="The Broad Institute Genomics Platform"/>
            <consortium name="The Broad Institute Genome Sequencing Center for Infectious Disease"/>
            <person name="Wu L."/>
            <person name="Ma J."/>
        </authorList>
    </citation>
    <scope>NUCLEOTIDE SEQUENCE [LARGE SCALE GENOMIC DNA]</scope>
    <source>
        <strain evidence="1 2">JCM 4805</strain>
    </source>
</reference>
<sequence length="290" mass="32065">MLGMTDHPLLGTYEVPALEPFLARIGELFAAGPAHDSGCRTYGVRLPDGARWAVKEALTDAAQRSLDRGWAFHQAVQHPVIVPQVHRLRVGERSAVVLPWRDGESLYHRAPAAGPGQRPGGALARFRALPVTRVLAALELILEAHLAVERAGHVAVDFYDGAVLYDFATHAPHLIDLDEYRRGPFVVQEDRLPGSRRFMAPEEWVRGAIIDARTTVFTLGRTARLLLDAGDEERAWRGTPRQRAVITRATCADPPHRHASVRQFVGEWRQACDGPVIDPHAPLGRGELMH</sequence>
<dbReference type="EMBL" id="BAAABY010000002">
    <property type="protein sequence ID" value="GAA0441859.1"/>
    <property type="molecule type" value="Genomic_DNA"/>
</dbReference>
<accession>A0ABN0ZAX2</accession>
<proteinExistence type="predicted"/>
<keyword evidence="1" id="KW-0418">Kinase</keyword>
<dbReference type="GO" id="GO:0004674">
    <property type="term" value="F:protein serine/threonine kinase activity"/>
    <property type="evidence" value="ECO:0007669"/>
    <property type="project" value="UniProtKB-KW"/>
</dbReference>
<keyword evidence="2" id="KW-1185">Reference proteome</keyword>